<feature type="domain" description="CcmH/CycL/Ccl2/NrfF N-terminal" evidence="7">
    <location>
        <begin position="6"/>
        <end position="148"/>
    </location>
</feature>
<accession>A0A0L6CYJ3</accession>
<evidence type="ECO:0000256" key="4">
    <source>
        <dbReference type="ARBA" id="ARBA00022729"/>
    </source>
</evidence>
<dbReference type="PANTHER" id="PTHR47870:SF4">
    <property type="entry name" value="CYTOCHROME C-TYPE BIOGENESIS PROTEIN CYCH"/>
    <property type="match status" value="1"/>
</dbReference>
<dbReference type="PANTHER" id="PTHR47870">
    <property type="entry name" value="CYTOCHROME C-TYPE BIOGENESIS PROTEIN CCMH"/>
    <property type="match status" value="1"/>
</dbReference>
<evidence type="ECO:0000256" key="2">
    <source>
        <dbReference type="ARBA" id="ARBA00022617"/>
    </source>
</evidence>
<proteinExistence type="inferred from homology"/>
<evidence type="ECO:0000259" key="7">
    <source>
        <dbReference type="Pfam" id="PF03918"/>
    </source>
</evidence>
<organism evidence="8 9">
    <name type="scientific">Roseovarius tolerans</name>
    <dbReference type="NCBI Taxonomy" id="74031"/>
    <lineage>
        <taxon>Bacteria</taxon>
        <taxon>Pseudomonadati</taxon>
        <taxon>Pseudomonadota</taxon>
        <taxon>Alphaproteobacteria</taxon>
        <taxon>Rhodobacterales</taxon>
        <taxon>Roseobacteraceae</taxon>
        <taxon>Roseovarius</taxon>
    </lineage>
</organism>
<dbReference type="GO" id="GO:0005886">
    <property type="term" value="C:plasma membrane"/>
    <property type="evidence" value="ECO:0007669"/>
    <property type="project" value="TreeGrafter"/>
</dbReference>
<evidence type="ECO:0000256" key="6">
    <source>
        <dbReference type="RuleBase" id="RU364112"/>
    </source>
</evidence>
<reference evidence="9" key="1">
    <citation type="submission" date="2015-07" db="EMBL/GenBank/DDBJ databases">
        <title>Draft Genome Sequence of Roseovarius tolerans EL-164, a producer of N-Acylated Alanine Methyl Esters (NAMEs).</title>
        <authorList>
            <person name="Voget S."/>
            <person name="Bruns H."/>
            <person name="Wagner-Doebler I."/>
            <person name="Schulz S."/>
            <person name="Daniel R."/>
        </authorList>
    </citation>
    <scope>NUCLEOTIDE SEQUENCE [LARGE SCALE GENOMIC DNA]</scope>
    <source>
        <strain evidence="9">EL-164</strain>
    </source>
</reference>
<keyword evidence="4 6" id="KW-0732">Signal</keyword>
<keyword evidence="6" id="KW-0812">Transmembrane</keyword>
<evidence type="ECO:0000256" key="5">
    <source>
        <dbReference type="ARBA" id="ARBA00023004"/>
    </source>
</evidence>
<dbReference type="CDD" id="cd16378">
    <property type="entry name" value="CcmH_N"/>
    <property type="match status" value="1"/>
</dbReference>
<dbReference type="AlphaFoldDB" id="A0A0L6CYJ3"/>
<comment type="function">
    <text evidence="6">Possible subunit of a heme lyase.</text>
</comment>
<dbReference type="Pfam" id="PF03918">
    <property type="entry name" value="CcmH"/>
    <property type="match status" value="1"/>
</dbReference>
<keyword evidence="9" id="KW-1185">Reference proteome</keyword>
<dbReference type="InterPro" id="IPR005616">
    <property type="entry name" value="CcmH/CycL/Ccl2/NrfF_N"/>
</dbReference>
<dbReference type="Proteomes" id="UP000037046">
    <property type="component" value="Unassembled WGS sequence"/>
</dbReference>
<keyword evidence="5 6" id="KW-0408">Iron</keyword>
<dbReference type="GO" id="GO:0046872">
    <property type="term" value="F:metal ion binding"/>
    <property type="evidence" value="ECO:0007669"/>
    <property type="project" value="UniProtKB-KW"/>
</dbReference>
<dbReference type="PATRIC" id="fig|74031.6.peg.648"/>
<feature type="transmembrane region" description="Helical" evidence="6">
    <location>
        <begin position="101"/>
        <end position="122"/>
    </location>
</feature>
<comment type="similarity">
    <text evidence="1 6">Belongs to the CcmH/CycL/Ccl2/NrfF family.</text>
</comment>
<protein>
    <recommendedName>
        <fullName evidence="6">Cytochrome c-type biogenesis protein</fullName>
    </recommendedName>
</protein>
<evidence type="ECO:0000313" key="9">
    <source>
        <dbReference type="Proteomes" id="UP000037046"/>
    </source>
</evidence>
<evidence type="ECO:0000256" key="1">
    <source>
        <dbReference type="ARBA" id="ARBA00010342"/>
    </source>
</evidence>
<feature type="signal peptide" evidence="6">
    <location>
        <begin position="1"/>
        <end position="17"/>
    </location>
</feature>
<dbReference type="OrthoDB" id="9804975at2"/>
<evidence type="ECO:0000256" key="3">
    <source>
        <dbReference type="ARBA" id="ARBA00022723"/>
    </source>
</evidence>
<comment type="caution">
    <text evidence="8">The sequence shown here is derived from an EMBL/GenBank/DDBJ whole genome shotgun (WGS) entry which is preliminary data.</text>
</comment>
<keyword evidence="6" id="KW-0472">Membrane</keyword>
<dbReference type="Gene3D" id="1.10.8.640">
    <property type="entry name" value="Cytochrome C biogenesis protein"/>
    <property type="match status" value="1"/>
</dbReference>
<evidence type="ECO:0000313" key="8">
    <source>
        <dbReference type="EMBL" id="KNX42781.1"/>
    </source>
</evidence>
<sequence>MKRLILALCVIAAPVFAVQPDEILDDPALEERARDISAGLRCLVCRNESIDDSNAELARDLRLLVRERLVAGDSNEEVVDFVVDRYGEYVLLKPRSGGSNLLLWMAGPIMLGAGLVMAGVYLRGRARTPEREVARLSESEERRLREILDD</sequence>
<dbReference type="EMBL" id="LGVV01000005">
    <property type="protein sequence ID" value="KNX42781.1"/>
    <property type="molecule type" value="Genomic_DNA"/>
</dbReference>
<dbReference type="STRING" id="74031.SAMN04488077_102211"/>
<gene>
    <name evidence="8" type="primary">ccmH</name>
    <name evidence="8" type="ORF">ROTO_06310</name>
</gene>
<keyword evidence="6" id="KW-1133">Transmembrane helix</keyword>
<dbReference type="RefSeq" id="WP_050661573.1">
    <property type="nucleotide sequence ID" value="NZ_CP118494.1"/>
</dbReference>
<dbReference type="InterPro" id="IPR038297">
    <property type="entry name" value="CcmH/CycL/NrfF/Ccl2_sf"/>
</dbReference>
<dbReference type="InterPro" id="IPR051263">
    <property type="entry name" value="C-type_cytochrome_biogenesis"/>
</dbReference>
<name>A0A0L6CYJ3_9RHOB</name>
<keyword evidence="3 6" id="KW-0479">Metal-binding</keyword>
<keyword evidence="2 6" id="KW-0349">Heme</keyword>
<feature type="chain" id="PRO_5011023338" description="Cytochrome c-type biogenesis protein" evidence="6">
    <location>
        <begin position="18"/>
        <end position="150"/>
    </location>
</feature>